<evidence type="ECO:0000313" key="2">
    <source>
        <dbReference type="Proteomes" id="UP000823633"/>
    </source>
</evidence>
<dbReference type="Gene3D" id="2.40.160.130">
    <property type="entry name" value="Capsule assembly protein Wzi"/>
    <property type="match status" value="1"/>
</dbReference>
<reference evidence="1" key="1">
    <citation type="submission" date="2020-10" db="EMBL/GenBank/DDBJ databases">
        <authorList>
            <person name="Gilroy R."/>
        </authorList>
    </citation>
    <scope>NUCLEOTIDE SEQUENCE</scope>
    <source>
        <strain evidence="1">11167</strain>
    </source>
</reference>
<proteinExistence type="predicted"/>
<sequence>MRDLYILNGLALPSTTGPYSGSELLMALERLDYAVLDDFSRGLYDSIRSQLDADGAASTFTADITIFPQFYLHTNTDEAFQTWEKWAFEWADTVPVLSFVTEEHIGRNFYGFFDFSLGTTKTKAPYGESAFGDRFWESNIPIDIMNNLDFNFPYRAFVAAGGENWSLEVGRERYSWGPGQTGNFILGDHIKYHNSARITTFDDNFKYTFLVLSFIHPQNYYYSGELHPNGQNGQSSYLNGISAFIAHRLEWRLFSDKVGLVLTEGVMYMSKDNRIDLIALSPAHLFHNSYTRSLTNSILSFEFDWTIVKGLNLYAQLVVDEMILPGEPVPGKKGDSLAEPTSMGYMLGLSYETAVADGILALNLEGVYTDPYLYLRDADRQIDGNSGRNQNPGDWGINFVVPTREMVKTGGTQYFDEQFLGYRYGGDAIVGQLSASYRKPGEWELGTRVFYMAHGTHDQWTVWTRVNGNYHNVTTPTDEHQTGNHKDANAGQRNAVSHIFDLGFDMKLLLPYGFSIESSLDFVSVLNAGNIKSDKLLFDIQWTIGLGWSL</sequence>
<gene>
    <name evidence="1" type="ORF">IAC42_09915</name>
</gene>
<dbReference type="AlphaFoldDB" id="A0A9D9ECX2"/>
<protein>
    <recommendedName>
        <fullName evidence="3">Capsule assembly Wzi family protein</fullName>
    </recommendedName>
</protein>
<accession>A0A9D9ECX2</accession>
<name>A0A9D9ECX2_9SPIR</name>
<dbReference type="EMBL" id="JADIMU010000068">
    <property type="protein sequence ID" value="MBO8444050.1"/>
    <property type="molecule type" value="Genomic_DNA"/>
</dbReference>
<reference evidence="1" key="2">
    <citation type="journal article" date="2021" name="PeerJ">
        <title>Extensive microbial diversity within the chicken gut microbiome revealed by metagenomics and culture.</title>
        <authorList>
            <person name="Gilroy R."/>
            <person name="Ravi A."/>
            <person name="Getino M."/>
            <person name="Pursley I."/>
            <person name="Horton D.L."/>
            <person name="Alikhan N.F."/>
            <person name="Baker D."/>
            <person name="Gharbi K."/>
            <person name="Hall N."/>
            <person name="Watson M."/>
            <person name="Adriaenssens E.M."/>
            <person name="Foster-Nyarko E."/>
            <person name="Jarju S."/>
            <person name="Secka A."/>
            <person name="Antonio M."/>
            <person name="Oren A."/>
            <person name="Chaudhuri R.R."/>
            <person name="La Ragione R."/>
            <person name="Hildebrand F."/>
            <person name="Pallen M.J."/>
        </authorList>
    </citation>
    <scope>NUCLEOTIDE SEQUENCE</scope>
    <source>
        <strain evidence="1">11167</strain>
    </source>
</reference>
<dbReference type="InterPro" id="IPR038636">
    <property type="entry name" value="Wzi_sf"/>
</dbReference>
<evidence type="ECO:0000313" key="1">
    <source>
        <dbReference type="EMBL" id="MBO8444050.1"/>
    </source>
</evidence>
<evidence type="ECO:0008006" key="3">
    <source>
        <dbReference type="Google" id="ProtNLM"/>
    </source>
</evidence>
<comment type="caution">
    <text evidence="1">The sequence shown here is derived from an EMBL/GenBank/DDBJ whole genome shotgun (WGS) entry which is preliminary data.</text>
</comment>
<organism evidence="1 2">
    <name type="scientific">Candidatus Aphodenecus pullistercoris</name>
    <dbReference type="NCBI Taxonomy" id="2840669"/>
    <lineage>
        <taxon>Bacteria</taxon>
        <taxon>Pseudomonadati</taxon>
        <taxon>Spirochaetota</taxon>
        <taxon>Spirochaetia</taxon>
        <taxon>Spirochaetales</taxon>
        <taxon>Candidatus Aphodenecus</taxon>
    </lineage>
</organism>
<dbReference type="Proteomes" id="UP000823633">
    <property type="component" value="Unassembled WGS sequence"/>
</dbReference>